<evidence type="ECO:0000313" key="9">
    <source>
        <dbReference type="EMBL" id="MDN3710231.1"/>
    </source>
</evidence>
<keyword evidence="4" id="KW-0472">Membrane</keyword>
<keyword evidence="4" id="KW-0812">Transmembrane</keyword>
<proteinExistence type="predicted"/>
<gene>
    <name evidence="6" type="ORF">QW060_00825</name>
    <name evidence="7" type="ORF">QW060_19870</name>
    <name evidence="8" type="ORF">QW060_23355</name>
    <name evidence="9" type="ORF">QW060_25555</name>
</gene>
<sequence length="244" mass="27739">MQKIISYPISIVFYFFFALALLIFHPIQWICLNIFGYQAHKKSVDILNGCLLRCGHILGTTFSVEGVALVPEKVPVIFVSNHQSLYDIVLMIWYLRKAHPKFVSKKELGKGIPSVSFNLKRGGSVLIDRKDSKQALPTIKGLAEYIQKYNRSAVIFPEGTRSKTGAPKSFSENGMKILCKYAPDAYVVPVTINNSWKIFRYGMFPLGLGARVSMKIHEPMKVNDYDFNTLFEITQEKITSQIKY</sequence>
<keyword evidence="10" id="KW-1185">Reference proteome</keyword>
<evidence type="ECO:0000313" key="8">
    <source>
        <dbReference type="EMBL" id="MDN3709868.1"/>
    </source>
</evidence>
<dbReference type="PANTHER" id="PTHR10434">
    <property type="entry name" value="1-ACYL-SN-GLYCEROL-3-PHOSPHATE ACYLTRANSFERASE"/>
    <property type="match status" value="1"/>
</dbReference>
<name>A0ABT8CQ26_9FLAO</name>
<dbReference type="EMBL" id="JAUFQU010000028">
    <property type="protein sequence ID" value="MDN3709281.1"/>
    <property type="molecule type" value="Genomic_DNA"/>
</dbReference>
<dbReference type="InterPro" id="IPR002123">
    <property type="entry name" value="Plipid/glycerol_acylTrfase"/>
</dbReference>
<keyword evidence="3 6" id="KW-0012">Acyltransferase</keyword>
<dbReference type="PANTHER" id="PTHR10434:SF11">
    <property type="entry name" value="1-ACYL-SN-GLYCEROL-3-PHOSPHATE ACYLTRANSFERASE"/>
    <property type="match status" value="1"/>
</dbReference>
<reference evidence="10" key="2">
    <citation type="journal article" date="2019" name="Int. J. Syst. Evol. Microbiol.">
        <title>The Global Catalogue of Microorganisms (GCM) 10K type strain sequencing project: providing services to taxonomists for standard genome sequencing and annotation.</title>
        <authorList>
            <consortium name="The Broad Institute Genomics Platform"/>
            <consortium name="The Broad Institute Genome Sequencing Center for Infectious Disease"/>
            <person name="Wu L."/>
            <person name="Ma J."/>
        </authorList>
    </citation>
    <scope>NUCLEOTIDE SEQUENCE [LARGE SCALE GENOMIC DNA]</scope>
    <source>
        <strain evidence="10">CECT 7184</strain>
    </source>
</reference>
<evidence type="ECO:0000313" key="7">
    <source>
        <dbReference type="EMBL" id="MDN3709281.1"/>
    </source>
</evidence>
<evidence type="ECO:0000256" key="1">
    <source>
        <dbReference type="ARBA" id="ARBA00005189"/>
    </source>
</evidence>
<evidence type="ECO:0000313" key="6">
    <source>
        <dbReference type="EMBL" id="MDN3705672.1"/>
    </source>
</evidence>
<evidence type="ECO:0000256" key="4">
    <source>
        <dbReference type="SAM" id="Phobius"/>
    </source>
</evidence>
<feature type="domain" description="Phospholipid/glycerol acyltransferase" evidence="5">
    <location>
        <begin position="76"/>
        <end position="195"/>
    </location>
</feature>
<reference evidence="6" key="3">
    <citation type="submission" date="2023-06" db="EMBL/GenBank/DDBJ databases">
        <authorList>
            <person name="Lucena T."/>
            <person name="Sun Q."/>
        </authorList>
    </citation>
    <scope>NUCLEOTIDE SEQUENCE</scope>
    <source>
        <strain evidence="6">CECT 7184</strain>
    </source>
</reference>
<keyword evidence="2" id="KW-0808">Transferase</keyword>
<evidence type="ECO:0000256" key="2">
    <source>
        <dbReference type="ARBA" id="ARBA00022679"/>
    </source>
</evidence>
<evidence type="ECO:0000313" key="10">
    <source>
        <dbReference type="Proteomes" id="UP001242368"/>
    </source>
</evidence>
<dbReference type="RefSeq" id="WP_290361831.1">
    <property type="nucleotide sequence ID" value="NZ_JAUFQU010000001.1"/>
</dbReference>
<accession>A0ABT8CQ26</accession>
<organism evidence="6 10">
    <name type="scientific">Paenimyroides ceti</name>
    <dbReference type="NCBI Taxonomy" id="395087"/>
    <lineage>
        <taxon>Bacteria</taxon>
        <taxon>Pseudomonadati</taxon>
        <taxon>Bacteroidota</taxon>
        <taxon>Flavobacteriia</taxon>
        <taxon>Flavobacteriales</taxon>
        <taxon>Flavobacteriaceae</taxon>
        <taxon>Paenimyroides</taxon>
    </lineage>
</organism>
<comment type="pathway">
    <text evidence="1">Lipid metabolism.</text>
</comment>
<feature type="transmembrane region" description="Helical" evidence="4">
    <location>
        <begin position="12"/>
        <end position="35"/>
    </location>
</feature>
<evidence type="ECO:0000256" key="3">
    <source>
        <dbReference type="ARBA" id="ARBA00023315"/>
    </source>
</evidence>
<evidence type="ECO:0000259" key="5">
    <source>
        <dbReference type="SMART" id="SM00563"/>
    </source>
</evidence>
<dbReference type="EMBL" id="JAUFQU010000064">
    <property type="protein sequence ID" value="MDN3709868.1"/>
    <property type="molecule type" value="Genomic_DNA"/>
</dbReference>
<protein>
    <submittedName>
        <fullName evidence="6">Lysophospholipid acyltransferase family protein</fullName>
    </submittedName>
</protein>
<dbReference type="SUPFAM" id="SSF69593">
    <property type="entry name" value="Glycerol-3-phosphate (1)-acyltransferase"/>
    <property type="match status" value="1"/>
</dbReference>
<keyword evidence="4" id="KW-1133">Transmembrane helix</keyword>
<comment type="caution">
    <text evidence="6">The sequence shown here is derived from an EMBL/GenBank/DDBJ whole genome shotgun (WGS) entry which is preliminary data.</text>
</comment>
<reference evidence="6" key="1">
    <citation type="journal article" date="2014" name="Int. J. Syst. Evol. Microbiol.">
        <title>Complete genome of a new Firmicutes species belonging to the dominant human colonic microbiota ('Ruminococcus bicirculans') reveals two chromosomes and a selective capacity to utilize plant glucans.</title>
        <authorList>
            <consortium name="NISC Comparative Sequencing Program"/>
            <person name="Wegmann U."/>
            <person name="Louis P."/>
            <person name="Goesmann A."/>
            <person name="Henrissat B."/>
            <person name="Duncan S.H."/>
            <person name="Flint H.J."/>
        </authorList>
    </citation>
    <scope>NUCLEOTIDE SEQUENCE</scope>
    <source>
        <strain evidence="6">CECT 7184</strain>
    </source>
</reference>
<dbReference type="SMART" id="SM00563">
    <property type="entry name" value="PlsC"/>
    <property type="match status" value="1"/>
</dbReference>
<dbReference type="Pfam" id="PF01553">
    <property type="entry name" value="Acyltransferase"/>
    <property type="match status" value="1"/>
</dbReference>
<dbReference type="Proteomes" id="UP001242368">
    <property type="component" value="Unassembled WGS sequence"/>
</dbReference>
<dbReference type="CDD" id="cd07989">
    <property type="entry name" value="LPLAT_AGPAT-like"/>
    <property type="match status" value="1"/>
</dbReference>
<dbReference type="EMBL" id="JAUFQU010000079">
    <property type="protein sequence ID" value="MDN3710231.1"/>
    <property type="molecule type" value="Genomic_DNA"/>
</dbReference>
<dbReference type="GO" id="GO:0016746">
    <property type="term" value="F:acyltransferase activity"/>
    <property type="evidence" value="ECO:0007669"/>
    <property type="project" value="UniProtKB-KW"/>
</dbReference>
<dbReference type="EMBL" id="JAUFQU010000001">
    <property type="protein sequence ID" value="MDN3705672.1"/>
    <property type="molecule type" value="Genomic_DNA"/>
</dbReference>